<gene>
    <name evidence="2" type="ORF">C1H46_037913</name>
</gene>
<comment type="caution">
    <text evidence="2">The sequence shown here is derived from an EMBL/GenBank/DDBJ whole genome shotgun (WGS) entry which is preliminary data.</text>
</comment>
<dbReference type="Proteomes" id="UP000315295">
    <property type="component" value="Unassembled WGS sequence"/>
</dbReference>
<sequence>MQMGSLKAPGPDNFPGIFYQAHWEIITADVNEIIKELMHRTENPRHINATNLVLIPKVQNPVSVSQFRLISLCNYSYQVFSKVLANRLKQPDLISPTQNAFIVGRQIQDNIGITHELFHFLKMRKAKCKFELGIKLDMHKAYDRVEWDFLMAVTEKWGFNNSWRKLIMGCISSVNFAILLNGHLGSKFAPSRGLRQGDPLSPYLFHLVNEVLLLLIQQACDKKRIRGCR</sequence>
<organism evidence="2 3">
    <name type="scientific">Malus baccata</name>
    <name type="common">Siberian crab apple</name>
    <name type="synonym">Pyrus baccata</name>
    <dbReference type="NCBI Taxonomy" id="106549"/>
    <lineage>
        <taxon>Eukaryota</taxon>
        <taxon>Viridiplantae</taxon>
        <taxon>Streptophyta</taxon>
        <taxon>Embryophyta</taxon>
        <taxon>Tracheophyta</taxon>
        <taxon>Spermatophyta</taxon>
        <taxon>Magnoliopsida</taxon>
        <taxon>eudicotyledons</taxon>
        <taxon>Gunneridae</taxon>
        <taxon>Pentapetalae</taxon>
        <taxon>rosids</taxon>
        <taxon>fabids</taxon>
        <taxon>Rosales</taxon>
        <taxon>Rosaceae</taxon>
        <taxon>Amygdaloideae</taxon>
        <taxon>Maleae</taxon>
        <taxon>Malus</taxon>
    </lineage>
</organism>
<dbReference type="PANTHER" id="PTHR46890:SF48">
    <property type="entry name" value="RNA-DIRECTED DNA POLYMERASE"/>
    <property type="match status" value="1"/>
</dbReference>
<reference evidence="2 3" key="1">
    <citation type="journal article" date="2019" name="G3 (Bethesda)">
        <title>Sequencing of a Wild Apple (Malus baccata) Genome Unravels the Differences Between Cultivated and Wild Apple Species Regarding Disease Resistance and Cold Tolerance.</title>
        <authorList>
            <person name="Chen X."/>
        </authorList>
    </citation>
    <scope>NUCLEOTIDE SEQUENCE [LARGE SCALE GENOMIC DNA]</scope>
    <source>
        <strain evidence="3">cv. Shandingzi</strain>
        <tissue evidence="2">Leaves</tissue>
    </source>
</reference>
<dbReference type="PROSITE" id="PS50878">
    <property type="entry name" value="RT_POL"/>
    <property type="match status" value="1"/>
</dbReference>
<dbReference type="Pfam" id="PF00078">
    <property type="entry name" value="RVT_1"/>
    <property type="match status" value="1"/>
</dbReference>
<evidence type="ECO:0000313" key="3">
    <source>
        <dbReference type="Proteomes" id="UP000315295"/>
    </source>
</evidence>
<evidence type="ECO:0000259" key="1">
    <source>
        <dbReference type="PROSITE" id="PS50878"/>
    </source>
</evidence>
<dbReference type="EMBL" id="VIEB01001025">
    <property type="protein sequence ID" value="TQD76541.1"/>
    <property type="molecule type" value="Genomic_DNA"/>
</dbReference>
<dbReference type="STRING" id="106549.A0A540KQP7"/>
<dbReference type="InterPro" id="IPR043502">
    <property type="entry name" value="DNA/RNA_pol_sf"/>
</dbReference>
<dbReference type="InterPro" id="IPR000477">
    <property type="entry name" value="RT_dom"/>
</dbReference>
<dbReference type="PANTHER" id="PTHR46890">
    <property type="entry name" value="NON-LTR RETROLELEMENT REVERSE TRANSCRIPTASE-LIKE PROTEIN-RELATED"/>
    <property type="match status" value="1"/>
</dbReference>
<dbReference type="AlphaFoldDB" id="A0A540KQP7"/>
<keyword evidence="3" id="KW-1185">Reference proteome</keyword>
<dbReference type="InterPro" id="IPR052343">
    <property type="entry name" value="Retrotransposon-Effector_Assoc"/>
</dbReference>
<name>A0A540KQP7_MALBA</name>
<feature type="domain" description="Reverse transcriptase" evidence="1">
    <location>
        <begin position="36"/>
        <end position="229"/>
    </location>
</feature>
<proteinExistence type="predicted"/>
<dbReference type="SUPFAM" id="SSF56672">
    <property type="entry name" value="DNA/RNA polymerases"/>
    <property type="match status" value="1"/>
</dbReference>
<accession>A0A540KQP7</accession>
<protein>
    <recommendedName>
        <fullName evidence="1">Reverse transcriptase domain-containing protein</fullName>
    </recommendedName>
</protein>
<dbReference type="CDD" id="cd01650">
    <property type="entry name" value="RT_nLTR_like"/>
    <property type="match status" value="1"/>
</dbReference>
<evidence type="ECO:0000313" key="2">
    <source>
        <dbReference type="EMBL" id="TQD76541.1"/>
    </source>
</evidence>